<name>A0ACD3R9W1_LARCR</name>
<dbReference type="EMBL" id="CM011682">
    <property type="protein sequence ID" value="TMS15454.1"/>
    <property type="molecule type" value="Genomic_DNA"/>
</dbReference>
<sequence>MHNVCRMIKCASSMKFSFSVVVVVCNKARMNASAMKQKKITVISSKGCVSREKKQIVINLQFLPEPPKLSISLNLFPCTSPPVRGQLESMVVVWDCLGFSGQHSSSVVSVASCPLASLQLRAVGCAWGLEQGAAWELGCAGKGLQ</sequence>
<keyword evidence="2" id="KW-1185">Reference proteome</keyword>
<evidence type="ECO:0000313" key="2">
    <source>
        <dbReference type="Proteomes" id="UP000793456"/>
    </source>
</evidence>
<proteinExistence type="predicted"/>
<accession>A0ACD3R9W1</accession>
<gene>
    <name evidence="1" type="ORF">E3U43_021916</name>
</gene>
<evidence type="ECO:0000313" key="1">
    <source>
        <dbReference type="EMBL" id="TMS15454.1"/>
    </source>
</evidence>
<comment type="caution">
    <text evidence="1">The sequence shown here is derived from an EMBL/GenBank/DDBJ whole genome shotgun (WGS) entry which is preliminary data.</text>
</comment>
<organism evidence="1 2">
    <name type="scientific">Larimichthys crocea</name>
    <name type="common">Large yellow croaker</name>
    <name type="synonym">Pseudosciaena crocea</name>
    <dbReference type="NCBI Taxonomy" id="215358"/>
    <lineage>
        <taxon>Eukaryota</taxon>
        <taxon>Metazoa</taxon>
        <taxon>Chordata</taxon>
        <taxon>Craniata</taxon>
        <taxon>Vertebrata</taxon>
        <taxon>Euteleostomi</taxon>
        <taxon>Actinopterygii</taxon>
        <taxon>Neopterygii</taxon>
        <taxon>Teleostei</taxon>
        <taxon>Neoteleostei</taxon>
        <taxon>Acanthomorphata</taxon>
        <taxon>Eupercaria</taxon>
        <taxon>Sciaenidae</taxon>
        <taxon>Larimichthys</taxon>
    </lineage>
</organism>
<reference evidence="1" key="1">
    <citation type="submission" date="2018-11" db="EMBL/GenBank/DDBJ databases">
        <title>The sequence and de novo assembly of Larimichthys crocea genome using PacBio and Hi-C technologies.</title>
        <authorList>
            <person name="Xu P."/>
            <person name="Chen B."/>
            <person name="Zhou Z."/>
            <person name="Ke Q."/>
            <person name="Wu Y."/>
            <person name="Bai H."/>
            <person name="Pu F."/>
        </authorList>
    </citation>
    <scope>NUCLEOTIDE SEQUENCE</scope>
    <source>
        <tissue evidence="1">Muscle</tissue>
    </source>
</reference>
<protein>
    <submittedName>
        <fullName evidence="1">Uncharacterized protein</fullName>
    </submittedName>
</protein>
<dbReference type="Proteomes" id="UP000793456">
    <property type="component" value="Chromosome IX"/>
</dbReference>